<dbReference type="InterPro" id="IPR036291">
    <property type="entry name" value="NAD(P)-bd_dom_sf"/>
</dbReference>
<feature type="region of interest" description="Disordered" evidence="4">
    <location>
        <begin position="113"/>
        <end position="133"/>
    </location>
</feature>
<keyword evidence="3" id="KW-0560">Oxidoreductase</keyword>
<dbReference type="GO" id="GO:0016491">
    <property type="term" value="F:oxidoreductase activity"/>
    <property type="evidence" value="ECO:0007669"/>
    <property type="project" value="UniProtKB-KW"/>
</dbReference>
<evidence type="ECO:0000313" key="6">
    <source>
        <dbReference type="Proteomes" id="UP001271007"/>
    </source>
</evidence>
<name>A0AAJ0D4A4_9PEZI</name>
<dbReference type="PANTHER" id="PTHR43963:SF6">
    <property type="entry name" value="CHAIN DEHYDROGENASE FAMILY PROTEIN, PUTATIVE (AFU_ORTHOLOGUE AFUA_3G15350)-RELATED"/>
    <property type="match status" value="1"/>
</dbReference>
<dbReference type="Gene3D" id="3.40.50.720">
    <property type="entry name" value="NAD(P)-binding Rossmann-like Domain"/>
    <property type="match status" value="1"/>
</dbReference>
<dbReference type="PANTHER" id="PTHR43963">
    <property type="entry name" value="CARBONYL REDUCTASE 1-RELATED"/>
    <property type="match status" value="1"/>
</dbReference>
<evidence type="ECO:0000313" key="5">
    <source>
        <dbReference type="EMBL" id="KAK3045625.1"/>
    </source>
</evidence>
<gene>
    <name evidence="5" type="ORF">LTR09_012810</name>
</gene>
<dbReference type="AlphaFoldDB" id="A0AAJ0D4A4"/>
<keyword evidence="6" id="KW-1185">Reference proteome</keyword>
<evidence type="ECO:0000256" key="1">
    <source>
        <dbReference type="ARBA" id="ARBA00006484"/>
    </source>
</evidence>
<evidence type="ECO:0000256" key="2">
    <source>
        <dbReference type="ARBA" id="ARBA00022857"/>
    </source>
</evidence>
<comment type="caution">
    <text evidence="5">The sequence shown here is derived from an EMBL/GenBank/DDBJ whole genome shotgun (WGS) entry which is preliminary data.</text>
</comment>
<dbReference type="PRINTS" id="PR00081">
    <property type="entry name" value="GDHRDH"/>
</dbReference>
<organism evidence="5 6">
    <name type="scientific">Extremus antarcticus</name>
    <dbReference type="NCBI Taxonomy" id="702011"/>
    <lineage>
        <taxon>Eukaryota</taxon>
        <taxon>Fungi</taxon>
        <taxon>Dikarya</taxon>
        <taxon>Ascomycota</taxon>
        <taxon>Pezizomycotina</taxon>
        <taxon>Dothideomycetes</taxon>
        <taxon>Dothideomycetidae</taxon>
        <taxon>Mycosphaerellales</taxon>
        <taxon>Extremaceae</taxon>
        <taxon>Extremus</taxon>
    </lineage>
</organism>
<keyword evidence="2" id="KW-0521">NADP</keyword>
<dbReference type="SUPFAM" id="SSF51735">
    <property type="entry name" value="NAD(P)-binding Rossmann-fold domains"/>
    <property type="match status" value="1"/>
</dbReference>
<dbReference type="InterPro" id="IPR002347">
    <property type="entry name" value="SDR_fam"/>
</dbReference>
<comment type="similarity">
    <text evidence="1">Belongs to the short-chain dehydrogenases/reductases (SDR) family.</text>
</comment>
<feature type="compositionally biased region" description="Basic residues" evidence="4">
    <location>
        <begin position="113"/>
        <end position="127"/>
    </location>
</feature>
<evidence type="ECO:0000256" key="4">
    <source>
        <dbReference type="SAM" id="MobiDB-lite"/>
    </source>
</evidence>
<dbReference type="EMBL" id="JAWDJX010000182">
    <property type="protein sequence ID" value="KAK3045625.1"/>
    <property type="molecule type" value="Genomic_DNA"/>
</dbReference>
<accession>A0AAJ0D4A4</accession>
<sequence length="133" mass="14603">MASKIILVTGGNRGIGFGTVQQIARLSSDTTTIITARDKAHAEKSITELQSLGLNSPFHALALDVTDDSTIQAAVTEIDQKFGRLDVLINNAGITLLEPFERSIRPAHNLVHNPKHKRHFRPHRHRALPPPPP</sequence>
<protein>
    <submittedName>
        <fullName evidence="5">Uncharacterized protein</fullName>
    </submittedName>
</protein>
<dbReference type="Pfam" id="PF00106">
    <property type="entry name" value="adh_short"/>
    <property type="match status" value="1"/>
</dbReference>
<reference evidence="5" key="1">
    <citation type="submission" date="2023-04" db="EMBL/GenBank/DDBJ databases">
        <title>Black Yeasts Isolated from many extreme environments.</title>
        <authorList>
            <person name="Coleine C."/>
            <person name="Stajich J.E."/>
            <person name="Selbmann L."/>
        </authorList>
    </citation>
    <scope>NUCLEOTIDE SEQUENCE</scope>
    <source>
        <strain evidence="5">CCFEE 5312</strain>
    </source>
</reference>
<evidence type="ECO:0000256" key="3">
    <source>
        <dbReference type="ARBA" id="ARBA00023002"/>
    </source>
</evidence>
<proteinExistence type="inferred from homology"/>
<dbReference type="Proteomes" id="UP001271007">
    <property type="component" value="Unassembled WGS sequence"/>
</dbReference>